<name>A0A915Z4P4_9GLOM</name>
<organism evidence="2 3">
    <name type="scientific">Rhizophagus irregularis</name>
    <dbReference type="NCBI Taxonomy" id="588596"/>
    <lineage>
        <taxon>Eukaryota</taxon>
        <taxon>Fungi</taxon>
        <taxon>Fungi incertae sedis</taxon>
        <taxon>Mucoromycota</taxon>
        <taxon>Glomeromycotina</taxon>
        <taxon>Glomeromycetes</taxon>
        <taxon>Glomerales</taxon>
        <taxon>Glomeraceae</taxon>
        <taxon>Rhizophagus</taxon>
    </lineage>
</organism>
<dbReference type="AlphaFoldDB" id="A0A915Z4P4"/>
<reference evidence="2" key="1">
    <citation type="submission" date="2020-05" db="EMBL/GenBank/DDBJ databases">
        <authorList>
            <person name="Rincon C."/>
            <person name="Sanders R I."/>
            <person name="Robbins C."/>
            <person name="Chaturvedi A."/>
        </authorList>
    </citation>
    <scope>NUCLEOTIDE SEQUENCE</scope>
    <source>
        <strain evidence="2">CHB12</strain>
    </source>
</reference>
<proteinExistence type="predicted"/>
<dbReference type="OrthoDB" id="2359632at2759"/>
<protein>
    <submittedName>
        <fullName evidence="2">Uncharacterized protein</fullName>
    </submittedName>
</protein>
<evidence type="ECO:0000256" key="1">
    <source>
        <dbReference type="SAM" id="MobiDB-lite"/>
    </source>
</evidence>
<comment type="caution">
    <text evidence="2">The sequence shown here is derived from an EMBL/GenBank/DDBJ whole genome shotgun (WGS) entry which is preliminary data.</text>
</comment>
<sequence>MNAIAGRKQNKPNIILSVEKNLVGASSIKKRKRDDNQQILPIENSADSSIPNSFLSPIMSSSLATPKNPQPDTTTLDNMVNDASKPKTSYFHDPESNNENNNEYDNNNIWEMEYDVNDIYNINQEEESSPKNNSDNDDEEHHIYNIDQEGEAKISASRYCT</sequence>
<gene>
    <name evidence="2" type="ORF">CHRIB12_LOCUS8475</name>
</gene>
<feature type="region of interest" description="Disordered" evidence="1">
    <location>
        <begin position="29"/>
        <end position="105"/>
    </location>
</feature>
<evidence type="ECO:0000313" key="3">
    <source>
        <dbReference type="Proteomes" id="UP000684084"/>
    </source>
</evidence>
<feature type="compositionally biased region" description="Polar residues" evidence="1">
    <location>
        <begin position="45"/>
        <end position="78"/>
    </location>
</feature>
<accession>A0A915Z4P4</accession>
<dbReference type="Proteomes" id="UP000684084">
    <property type="component" value="Unassembled WGS sequence"/>
</dbReference>
<dbReference type="EMBL" id="CAGKOT010000016">
    <property type="protein sequence ID" value="CAB5361164.1"/>
    <property type="molecule type" value="Genomic_DNA"/>
</dbReference>
<dbReference type="VEuPathDB" id="FungiDB:RhiirFUN_011679"/>
<evidence type="ECO:0000313" key="2">
    <source>
        <dbReference type="EMBL" id="CAB5361164.1"/>
    </source>
</evidence>